<evidence type="ECO:0000313" key="5">
    <source>
        <dbReference type="Proteomes" id="UP001596171"/>
    </source>
</evidence>
<dbReference type="InterPro" id="IPR015796">
    <property type="entry name" value="Impact_YigZ-like"/>
</dbReference>
<evidence type="ECO:0000256" key="1">
    <source>
        <dbReference type="ARBA" id="ARBA00007665"/>
    </source>
</evidence>
<feature type="domain" description="Impact N-terminal" evidence="2">
    <location>
        <begin position="19"/>
        <end position="123"/>
    </location>
</feature>
<dbReference type="InterPro" id="IPR023582">
    <property type="entry name" value="Impact"/>
</dbReference>
<dbReference type="InterPro" id="IPR020569">
    <property type="entry name" value="UPF0029_Impact_CS"/>
</dbReference>
<dbReference type="SUPFAM" id="SSF54211">
    <property type="entry name" value="Ribosomal protein S5 domain 2-like"/>
    <property type="match status" value="1"/>
</dbReference>
<name>A0ABW1SJ21_9LACO</name>
<keyword evidence="5" id="KW-1185">Reference proteome</keyword>
<dbReference type="EMBL" id="JBHSSE010000011">
    <property type="protein sequence ID" value="MFC6201353.1"/>
    <property type="molecule type" value="Genomic_DNA"/>
</dbReference>
<organism evidence="4 5">
    <name type="scientific">Lactiplantibacillus nangangensis</name>
    <dbReference type="NCBI Taxonomy" id="2559917"/>
    <lineage>
        <taxon>Bacteria</taxon>
        <taxon>Bacillati</taxon>
        <taxon>Bacillota</taxon>
        <taxon>Bacilli</taxon>
        <taxon>Lactobacillales</taxon>
        <taxon>Lactobacillaceae</taxon>
        <taxon>Lactiplantibacillus</taxon>
    </lineage>
</organism>
<dbReference type="InterPro" id="IPR035647">
    <property type="entry name" value="EFG_III/V"/>
</dbReference>
<evidence type="ECO:0000259" key="3">
    <source>
        <dbReference type="Pfam" id="PF09186"/>
    </source>
</evidence>
<feature type="domain" description="UPF0029" evidence="3">
    <location>
        <begin position="140"/>
        <end position="195"/>
    </location>
</feature>
<gene>
    <name evidence="4" type="ORF">ACFP1L_05510</name>
</gene>
<evidence type="ECO:0000313" key="4">
    <source>
        <dbReference type="EMBL" id="MFC6201353.1"/>
    </source>
</evidence>
<comment type="similarity">
    <text evidence="1">Belongs to the IMPACT family.</text>
</comment>
<dbReference type="Proteomes" id="UP001596171">
    <property type="component" value="Unassembled WGS sequence"/>
</dbReference>
<proteinExistence type="inferred from homology"/>
<dbReference type="PROSITE" id="PS00910">
    <property type="entry name" value="UPF0029"/>
    <property type="match status" value="1"/>
</dbReference>
<dbReference type="InterPro" id="IPR015269">
    <property type="entry name" value="UPF0029_Impact_C"/>
</dbReference>
<dbReference type="RefSeq" id="WP_137615813.1">
    <property type="nucleotide sequence ID" value="NZ_BJDI01000004.1"/>
</dbReference>
<dbReference type="Gene3D" id="3.30.70.240">
    <property type="match status" value="1"/>
</dbReference>
<comment type="caution">
    <text evidence="4">The sequence shown here is derived from an EMBL/GenBank/DDBJ whole genome shotgun (WGS) entry which is preliminary data.</text>
</comment>
<dbReference type="SUPFAM" id="SSF54980">
    <property type="entry name" value="EF-G C-terminal domain-like"/>
    <property type="match status" value="1"/>
</dbReference>
<sequence>MTEPYYTLATDTVFEQAIKKSRFIARLYRITDEADAQAKIAAVRTQDAKATHHCFAYMLGDDDHIQRMSDDGEPSGTAGVPILEALKLNQVHDVLAVVTRYFGGIKLGAGGLIRAYNSTPVQAIQAVGKVQRVLQTKLAVTIDYRNVDALTYFLTQHQLTTLTTNYAVKVQVIIAVDTDAVTATQTAINNLLSGQASFANQGQQYNEVAI</sequence>
<protein>
    <submittedName>
        <fullName evidence="4">YigZ family protein</fullName>
    </submittedName>
</protein>
<dbReference type="Pfam" id="PF01205">
    <property type="entry name" value="Impact_N"/>
    <property type="match status" value="1"/>
</dbReference>
<dbReference type="InterPro" id="IPR036956">
    <property type="entry name" value="Impact_N_sf"/>
</dbReference>
<dbReference type="NCBIfam" id="TIGR00257">
    <property type="entry name" value="IMPACT_YIGZ"/>
    <property type="match status" value="1"/>
</dbReference>
<accession>A0ABW1SJ21</accession>
<dbReference type="PANTHER" id="PTHR16301:SF20">
    <property type="entry name" value="IMPACT FAMILY MEMBER YIGZ"/>
    <property type="match status" value="1"/>
</dbReference>
<dbReference type="InterPro" id="IPR001498">
    <property type="entry name" value="Impact_N"/>
</dbReference>
<dbReference type="PANTHER" id="PTHR16301">
    <property type="entry name" value="IMPACT-RELATED"/>
    <property type="match status" value="1"/>
</dbReference>
<dbReference type="InterPro" id="IPR020568">
    <property type="entry name" value="Ribosomal_Su5_D2-typ_SF"/>
</dbReference>
<evidence type="ECO:0000259" key="2">
    <source>
        <dbReference type="Pfam" id="PF01205"/>
    </source>
</evidence>
<dbReference type="Gene3D" id="3.30.230.30">
    <property type="entry name" value="Impact, N-terminal domain"/>
    <property type="match status" value="1"/>
</dbReference>
<reference evidence="5" key="1">
    <citation type="journal article" date="2019" name="Int. J. Syst. Evol. Microbiol.">
        <title>The Global Catalogue of Microorganisms (GCM) 10K type strain sequencing project: providing services to taxonomists for standard genome sequencing and annotation.</title>
        <authorList>
            <consortium name="The Broad Institute Genomics Platform"/>
            <consortium name="The Broad Institute Genome Sequencing Center for Infectious Disease"/>
            <person name="Wu L."/>
            <person name="Ma J."/>
        </authorList>
    </citation>
    <scope>NUCLEOTIDE SEQUENCE [LARGE SCALE GENOMIC DNA]</scope>
    <source>
        <strain evidence="5">CCM 8930</strain>
    </source>
</reference>
<dbReference type="Pfam" id="PF09186">
    <property type="entry name" value="DUF1949"/>
    <property type="match status" value="1"/>
</dbReference>